<gene>
    <name evidence="2" type="ORF">DMP07_06320</name>
</gene>
<feature type="compositionally biased region" description="Low complexity" evidence="1">
    <location>
        <begin position="189"/>
        <end position="200"/>
    </location>
</feature>
<dbReference type="RefSeq" id="WP_123198309.1">
    <property type="nucleotide sequence ID" value="NZ_QICB01000004.1"/>
</dbReference>
<dbReference type="OrthoDB" id="3177799at2"/>
<evidence type="ECO:0000256" key="1">
    <source>
        <dbReference type="SAM" id="MobiDB-lite"/>
    </source>
</evidence>
<reference evidence="3" key="1">
    <citation type="submission" date="2018-05" db="EMBL/GenBank/DDBJ databases">
        <title>Genome Sequencing of selected type strains of the family Eggerthellaceae.</title>
        <authorList>
            <person name="Danylec N."/>
            <person name="Stoll D.A."/>
            <person name="Doetsch A."/>
            <person name="Huch M."/>
        </authorList>
    </citation>
    <scope>NUCLEOTIDE SEQUENCE [LARGE SCALE GENOMIC DNA]</scope>
    <source>
        <strain evidence="3">DSM 17537</strain>
    </source>
</reference>
<comment type="caution">
    <text evidence="2">The sequence shown here is derived from an EMBL/GenBank/DDBJ whole genome shotgun (WGS) entry which is preliminary data.</text>
</comment>
<evidence type="ECO:0000313" key="2">
    <source>
        <dbReference type="EMBL" id="RNL19587.1"/>
    </source>
</evidence>
<dbReference type="Proteomes" id="UP000267368">
    <property type="component" value="Unassembled WGS sequence"/>
</dbReference>
<evidence type="ECO:0000313" key="3">
    <source>
        <dbReference type="Proteomes" id="UP000267368"/>
    </source>
</evidence>
<feature type="compositionally biased region" description="Low complexity" evidence="1">
    <location>
        <begin position="151"/>
        <end position="166"/>
    </location>
</feature>
<feature type="region of interest" description="Disordered" evidence="1">
    <location>
        <begin position="151"/>
        <end position="202"/>
    </location>
</feature>
<name>A0A3N0AEC9_9ACTN</name>
<keyword evidence="3" id="KW-1185">Reference proteome</keyword>
<proteinExistence type="predicted"/>
<organism evidence="2 3">
    <name type="scientific">Slackia faecicanis</name>
    <dbReference type="NCBI Taxonomy" id="255723"/>
    <lineage>
        <taxon>Bacteria</taxon>
        <taxon>Bacillati</taxon>
        <taxon>Actinomycetota</taxon>
        <taxon>Coriobacteriia</taxon>
        <taxon>Eggerthellales</taxon>
        <taxon>Eggerthellaceae</taxon>
        <taxon>Slackia</taxon>
    </lineage>
</organism>
<dbReference type="AlphaFoldDB" id="A0A3N0AEC9"/>
<accession>A0A3N0AEC9</accession>
<sequence>MNETFEGRQGEGAGMGGVFGAEQAVQRTPEEEFLAAMLAGRDVSDLVDPDEAREAEEQRIAAMDEVQREAYFEHEALQTVFDDIRLRSRGGELTTPDYWESVDLVPEHMEAGAFTALVFDTIIDAQAKAQERREAAEAAAKEASFADAAAVEASGAEARQGADAPAPADPDADVSGEPAVQPVASATPEAAAGGSDEAAGNHGLAAEASEEAWELDDIAVLEGSSVYLYSTDEMSESFARWAFLAAENDDVATLVENARHESKVYPRPMKAKSLTNRPVYMTAERIAAAFEAVQESGLYPDVKTCSASNGDVYFYSTDYLSDAQAKALAEWESVERRANM</sequence>
<dbReference type="EMBL" id="QICB01000004">
    <property type="protein sequence ID" value="RNL19587.1"/>
    <property type="molecule type" value="Genomic_DNA"/>
</dbReference>
<protein>
    <submittedName>
        <fullName evidence="2">Uncharacterized protein</fullName>
    </submittedName>
</protein>